<evidence type="ECO:0000256" key="3">
    <source>
        <dbReference type="ARBA" id="ARBA00022516"/>
    </source>
</evidence>
<protein>
    <recommendedName>
        <fullName evidence="12">Beta-ketoacyl-ACP synthase II</fullName>
        <ecNumber evidence="12">2.3.1.179</ecNumber>
    </recommendedName>
</protein>
<comment type="catalytic activity">
    <reaction evidence="10">
        <text>(9Z)-hexadecenoyl-[ACP] + malonyl-[ACP] + H(+) = 3-oxo-(11Z)-octadecenoyl-[ACP] + holo-[ACP] + CO2</text>
        <dbReference type="Rhea" id="RHEA:55040"/>
        <dbReference type="Rhea" id="RHEA-COMP:9623"/>
        <dbReference type="Rhea" id="RHEA-COMP:9685"/>
        <dbReference type="Rhea" id="RHEA-COMP:10800"/>
        <dbReference type="Rhea" id="RHEA-COMP:14074"/>
        <dbReference type="ChEBI" id="CHEBI:15378"/>
        <dbReference type="ChEBI" id="CHEBI:16526"/>
        <dbReference type="ChEBI" id="CHEBI:64479"/>
        <dbReference type="ChEBI" id="CHEBI:78449"/>
        <dbReference type="ChEBI" id="CHEBI:83989"/>
        <dbReference type="ChEBI" id="CHEBI:138538"/>
        <dbReference type="EC" id="2.3.1.179"/>
    </reaction>
</comment>
<proteinExistence type="inferred from homology"/>
<dbReference type="SUPFAM" id="SSF53901">
    <property type="entry name" value="Thiolase-like"/>
    <property type="match status" value="2"/>
</dbReference>
<dbReference type="RefSeq" id="WP_012875300.1">
    <property type="nucleotide sequence ID" value="NC_013525.1"/>
</dbReference>
<dbReference type="PROSITE" id="PS52004">
    <property type="entry name" value="KS3_2"/>
    <property type="match status" value="1"/>
</dbReference>
<comment type="function">
    <text evidence="9">Involved in the type II fatty acid elongation cycle. Catalyzes the elongation of a wide range of acyl-ACP by the addition of two carbons from malonyl-ACP to an acyl acceptor. Can efficiently catalyze the conversion of palmitoleoyl-ACP (cis-hexadec-9-enoyl-ACP) to cis-vaccenoyl-ACP (cis-octadec-11-enoyl-ACP), an essential step in the thermal regulation of fatty acid composition.</text>
</comment>
<evidence type="ECO:0000256" key="6">
    <source>
        <dbReference type="ARBA" id="ARBA00023098"/>
    </source>
</evidence>
<dbReference type="KEGG" id="ttr:Tter_1358"/>
<evidence type="ECO:0000259" key="14">
    <source>
        <dbReference type="PROSITE" id="PS52004"/>
    </source>
</evidence>
<gene>
    <name evidence="15" type="ordered locus">Tter_1358</name>
</gene>
<evidence type="ECO:0000313" key="16">
    <source>
        <dbReference type="Proteomes" id="UP000000323"/>
    </source>
</evidence>
<keyword evidence="16" id="KW-1185">Reference proteome</keyword>
<dbReference type="NCBIfam" id="TIGR03150">
    <property type="entry name" value="fabF"/>
    <property type="match status" value="1"/>
</dbReference>
<keyword evidence="6" id="KW-0443">Lipid metabolism</keyword>
<dbReference type="EC" id="2.3.1.179" evidence="12"/>
<dbReference type="FunFam" id="3.40.47.10:FF:000009">
    <property type="entry name" value="3-oxoacyl-[acyl-carrier-protein] synthase 2"/>
    <property type="match status" value="1"/>
</dbReference>
<dbReference type="InterPro" id="IPR016039">
    <property type="entry name" value="Thiolase-like"/>
</dbReference>
<evidence type="ECO:0000256" key="7">
    <source>
        <dbReference type="ARBA" id="ARBA00023160"/>
    </source>
</evidence>
<keyword evidence="5" id="KW-0276">Fatty acid metabolism</keyword>
<accession>D1CBV0</accession>
<keyword evidence="7" id="KW-0275">Fatty acid biosynthesis</keyword>
<keyword evidence="4 13" id="KW-0808">Transferase</keyword>
<dbReference type="EMBL" id="CP001825">
    <property type="protein sequence ID" value="ACZ42265.1"/>
    <property type="molecule type" value="Genomic_DNA"/>
</dbReference>
<dbReference type="HOGENOM" id="CLU_000022_69_2_0"/>
<reference evidence="16" key="1">
    <citation type="journal article" date="2010" name="Stand. Genomic Sci.">
        <title>Complete genome sequence of 'Thermobaculum terrenum' type strain (YNP1).</title>
        <authorList>
            <person name="Kiss H."/>
            <person name="Cleland D."/>
            <person name="Lapidus A."/>
            <person name="Lucas S."/>
            <person name="Glavina Del Rio T."/>
            <person name="Nolan M."/>
            <person name="Tice H."/>
            <person name="Han C."/>
            <person name="Goodwin L."/>
            <person name="Pitluck S."/>
            <person name="Liolios K."/>
            <person name="Ivanova N."/>
            <person name="Mavromatis K."/>
            <person name="Ovchinnikova G."/>
            <person name="Pati A."/>
            <person name="Chen A."/>
            <person name="Palaniappan K."/>
            <person name="Land M."/>
            <person name="Hauser L."/>
            <person name="Chang Y."/>
            <person name="Jeffries C."/>
            <person name="Lu M."/>
            <person name="Brettin T."/>
            <person name="Detter J."/>
            <person name="Goker M."/>
            <person name="Tindall B."/>
            <person name="Beck B."/>
            <person name="McDermott T."/>
            <person name="Woyke T."/>
            <person name="Bristow J."/>
            <person name="Eisen J."/>
            <person name="Markowitz V."/>
            <person name="Hugenholtz P."/>
            <person name="Kyrpides N."/>
            <person name="Klenk H."/>
            <person name="Cheng J."/>
        </authorList>
    </citation>
    <scope>NUCLEOTIDE SEQUENCE [LARGE SCALE GENOMIC DNA]</scope>
    <source>
        <strain evidence="16">ATCC BAA-798 / YNP1</strain>
    </source>
</reference>
<evidence type="ECO:0000256" key="1">
    <source>
        <dbReference type="ARBA" id="ARBA00005194"/>
    </source>
</evidence>
<dbReference type="STRING" id="525904.Tter_1358"/>
<evidence type="ECO:0000256" key="10">
    <source>
        <dbReference type="ARBA" id="ARBA00047318"/>
    </source>
</evidence>
<dbReference type="GO" id="GO:0006633">
    <property type="term" value="P:fatty acid biosynthetic process"/>
    <property type="evidence" value="ECO:0007669"/>
    <property type="project" value="UniProtKB-UniRule"/>
</dbReference>
<evidence type="ECO:0000256" key="9">
    <source>
        <dbReference type="ARBA" id="ARBA00024006"/>
    </source>
</evidence>
<dbReference type="GO" id="GO:0005829">
    <property type="term" value="C:cytosol"/>
    <property type="evidence" value="ECO:0007669"/>
    <property type="project" value="TreeGrafter"/>
</dbReference>
<evidence type="ECO:0000256" key="4">
    <source>
        <dbReference type="ARBA" id="ARBA00022679"/>
    </source>
</evidence>
<dbReference type="CDD" id="cd00834">
    <property type="entry name" value="KAS_I_II"/>
    <property type="match status" value="1"/>
</dbReference>
<dbReference type="Pfam" id="PF02801">
    <property type="entry name" value="Ketoacyl-synt_C"/>
    <property type="match status" value="1"/>
</dbReference>
<dbReference type="PROSITE" id="PS00606">
    <property type="entry name" value="KS3_1"/>
    <property type="match status" value="1"/>
</dbReference>
<dbReference type="NCBIfam" id="NF005589">
    <property type="entry name" value="PRK07314.1"/>
    <property type="match status" value="1"/>
</dbReference>
<dbReference type="Gene3D" id="3.40.47.10">
    <property type="match status" value="1"/>
</dbReference>
<dbReference type="Pfam" id="PF00109">
    <property type="entry name" value="ketoacyl-synt"/>
    <property type="match status" value="1"/>
</dbReference>
<dbReference type="SMART" id="SM00825">
    <property type="entry name" value="PKS_KS"/>
    <property type="match status" value="1"/>
</dbReference>
<comment type="pathway">
    <text evidence="1">Lipid metabolism; fatty acid biosynthesis.</text>
</comment>
<dbReference type="AlphaFoldDB" id="D1CBV0"/>
<dbReference type="PANTHER" id="PTHR11712:SF336">
    <property type="entry name" value="3-OXOACYL-[ACYL-CARRIER-PROTEIN] SYNTHASE, MITOCHONDRIAL"/>
    <property type="match status" value="1"/>
</dbReference>
<keyword evidence="3" id="KW-0444">Lipid biosynthesis</keyword>
<dbReference type="PANTHER" id="PTHR11712">
    <property type="entry name" value="POLYKETIDE SYNTHASE-RELATED"/>
    <property type="match status" value="1"/>
</dbReference>
<comment type="catalytic activity">
    <reaction evidence="11">
        <text>a fatty acyl-[ACP] + malonyl-[ACP] + H(+) = a 3-oxoacyl-[ACP] + holo-[ACP] + CO2</text>
        <dbReference type="Rhea" id="RHEA:22836"/>
        <dbReference type="Rhea" id="RHEA-COMP:9623"/>
        <dbReference type="Rhea" id="RHEA-COMP:9685"/>
        <dbReference type="Rhea" id="RHEA-COMP:9916"/>
        <dbReference type="Rhea" id="RHEA-COMP:14125"/>
        <dbReference type="ChEBI" id="CHEBI:15378"/>
        <dbReference type="ChEBI" id="CHEBI:16526"/>
        <dbReference type="ChEBI" id="CHEBI:64479"/>
        <dbReference type="ChEBI" id="CHEBI:78449"/>
        <dbReference type="ChEBI" id="CHEBI:78776"/>
        <dbReference type="ChEBI" id="CHEBI:138651"/>
    </reaction>
</comment>
<evidence type="ECO:0000256" key="12">
    <source>
        <dbReference type="NCBIfam" id="TIGR03150"/>
    </source>
</evidence>
<dbReference type="UniPathway" id="UPA00094"/>
<dbReference type="InterPro" id="IPR018201">
    <property type="entry name" value="Ketoacyl_synth_AS"/>
</dbReference>
<evidence type="ECO:0000313" key="15">
    <source>
        <dbReference type="EMBL" id="ACZ42265.1"/>
    </source>
</evidence>
<evidence type="ECO:0000256" key="2">
    <source>
        <dbReference type="ARBA" id="ARBA00008467"/>
    </source>
</evidence>
<dbReference type="eggNOG" id="COG0304">
    <property type="taxonomic scope" value="Bacteria"/>
</dbReference>
<dbReference type="InterPro" id="IPR000794">
    <property type="entry name" value="Beta-ketoacyl_synthase"/>
</dbReference>
<dbReference type="GO" id="GO:0004315">
    <property type="term" value="F:3-oxoacyl-[acyl-carrier-protein] synthase activity"/>
    <property type="evidence" value="ECO:0007669"/>
    <property type="project" value="UniProtKB-UniRule"/>
</dbReference>
<evidence type="ECO:0000256" key="13">
    <source>
        <dbReference type="RuleBase" id="RU003694"/>
    </source>
</evidence>
<comment type="similarity">
    <text evidence="2 13">Belongs to the thiolase-like superfamily. Beta-ketoacyl-ACP synthases family.</text>
</comment>
<dbReference type="OrthoDB" id="9808669at2"/>
<feature type="domain" description="Ketosynthase family 3 (KS3)" evidence="14">
    <location>
        <begin position="63"/>
        <end position="470"/>
    </location>
</feature>
<evidence type="ECO:0000256" key="8">
    <source>
        <dbReference type="ARBA" id="ARBA00023315"/>
    </source>
</evidence>
<dbReference type="Proteomes" id="UP000000323">
    <property type="component" value="Chromosome 1"/>
</dbReference>
<dbReference type="InterPro" id="IPR020841">
    <property type="entry name" value="PKS_Beta-ketoAc_synthase_dom"/>
</dbReference>
<name>D1CBV0_THET1</name>
<keyword evidence="8" id="KW-0012">Acyltransferase</keyword>
<organism evidence="15 16">
    <name type="scientific">Thermobaculum terrenum (strain ATCC BAA-798 / CCMEE 7001 / YNP1)</name>
    <dbReference type="NCBI Taxonomy" id="525904"/>
    <lineage>
        <taxon>Bacteria</taxon>
        <taxon>Bacillati</taxon>
        <taxon>Chloroflexota</taxon>
        <taxon>Chloroflexia</taxon>
        <taxon>Candidatus Thermobaculales</taxon>
        <taxon>Candidatus Thermobaculaceae</taxon>
        <taxon>Thermobaculum</taxon>
    </lineage>
</organism>
<dbReference type="InterPro" id="IPR014031">
    <property type="entry name" value="Ketoacyl_synth_C"/>
</dbReference>
<sequence length="473" mass="50921">MTTENKVDLRERLIEKLRATIKEEGGELTETIERQIAQIATNVAHEPQSLVEPLEVTDNSRQNRRVVITGMGVISPVGIGKEAYWESLVNGKSGIDIITMCDTEGCTTKIAGEVKNWNPEEYIDPKQIRRMSRASQFAVGAAKQAVQDAELCFEEQNPRVGVLLGTGTSSFPDTEAAAQTLFTRGPMRISPFFAPISLANAPAGQVAMTFKAHGYNGTIVTACAAGTQAIGEAFEVIRRGEADVMLAGGTEAPICRLGLAAFCVMRVMSTRNDEPQKASRPFDKNRDGFVPGEGAAILVLESLEHALERGAKIYAEVVGYGATSDAYHMVMPEPDGTGAARAMRKALECAHLSPDQIDYINGHGTSTQLNDAAETAAIKAVFGEYAYKVPISSTKSMTGHLLGAAGAIEAVASVMTIYDKVIPPTINYETPDPECDLDYVPNEARRADVRTVMSNSFGFGGQNAVLIFREYQG</sequence>
<dbReference type="InterPro" id="IPR014030">
    <property type="entry name" value="Ketoacyl_synth_N"/>
</dbReference>
<dbReference type="InterPro" id="IPR017568">
    <property type="entry name" value="3-oxoacyl-ACP_synth-2"/>
</dbReference>
<evidence type="ECO:0000256" key="11">
    <source>
        <dbReference type="ARBA" id="ARBA00047659"/>
    </source>
</evidence>
<evidence type="ECO:0000256" key="5">
    <source>
        <dbReference type="ARBA" id="ARBA00022832"/>
    </source>
</evidence>